<evidence type="ECO:0000256" key="3">
    <source>
        <dbReference type="ARBA" id="ARBA00022525"/>
    </source>
</evidence>
<name>T2HRG2_RIPPE</name>
<feature type="signal peptide" evidence="5">
    <location>
        <begin position="1"/>
        <end position="24"/>
    </location>
</feature>
<comment type="subcellular location">
    <subcellularLocation>
        <location evidence="1">Secreted</location>
    </subcellularLocation>
</comment>
<accession>T2HRG2</accession>
<keyword evidence="3" id="KW-0964">Secreted</keyword>
<dbReference type="Pfam" id="PF06324">
    <property type="entry name" value="Pigment_DH"/>
    <property type="match status" value="1"/>
</dbReference>
<evidence type="ECO:0000256" key="2">
    <source>
        <dbReference type="ARBA" id="ARBA00010172"/>
    </source>
</evidence>
<proteinExistence type="evidence at transcript level"/>
<gene>
    <name evidence="6" type="primary">pdf</name>
</gene>
<dbReference type="GO" id="GO:0009416">
    <property type="term" value="P:response to light stimulus"/>
    <property type="evidence" value="ECO:0007669"/>
    <property type="project" value="InterPro"/>
</dbReference>
<comment type="similarity">
    <text evidence="2">Belongs to the arthropod PDH family.</text>
</comment>
<dbReference type="EMBL" id="AB797131">
    <property type="protein sequence ID" value="BAN82692.1"/>
    <property type="molecule type" value="mRNA"/>
</dbReference>
<evidence type="ECO:0000313" key="6">
    <source>
        <dbReference type="EMBL" id="BAN82692.1"/>
    </source>
</evidence>
<dbReference type="GO" id="GO:0005179">
    <property type="term" value="F:hormone activity"/>
    <property type="evidence" value="ECO:0007669"/>
    <property type="project" value="InterPro"/>
</dbReference>
<feature type="chain" id="PRO_5004600984" evidence="5">
    <location>
        <begin position="25"/>
        <end position="85"/>
    </location>
</feature>
<dbReference type="GO" id="GO:0005576">
    <property type="term" value="C:extracellular region"/>
    <property type="evidence" value="ECO:0007669"/>
    <property type="project" value="UniProtKB-SubCell"/>
</dbReference>
<dbReference type="AlphaFoldDB" id="T2HRG2"/>
<keyword evidence="5" id="KW-0732">Signal</keyword>
<evidence type="ECO:0000256" key="5">
    <source>
        <dbReference type="SAM" id="SignalP"/>
    </source>
</evidence>
<evidence type="ECO:0000256" key="4">
    <source>
        <dbReference type="ARBA" id="ARBA00022815"/>
    </source>
</evidence>
<protein>
    <submittedName>
        <fullName evidence="6">Pigment-dispersing factor</fullName>
    </submittedName>
</protein>
<evidence type="ECO:0000256" key="1">
    <source>
        <dbReference type="ARBA" id="ARBA00004613"/>
    </source>
</evidence>
<keyword evidence="4" id="KW-0027">Amidation</keyword>
<reference evidence="6" key="1">
    <citation type="journal article" date="2014" name="J. Exp. Biol.">
        <title>Involvement of the brain region containing pigment-dispersing factor-immunoreactive neurons in the photoperiodic response of the bean bug, Riptortus pedestris.</title>
        <authorList>
            <person name="Ikeno T."/>
            <person name="Numata H."/>
            <person name="Goto S.G."/>
            <person name="Shiga S."/>
        </authorList>
    </citation>
    <scope>NUCLEOTIDE SEQUENCE</scope>
</reference>
<sequence length="85" mass="9401">MMKGAVALALFSLLCINLLTDVSSVPAYSLNDRVIDKILLQSLSNKETPLWLSELLRSEDHSHKRNSEIINSLLGIPKVINDAGR</sequence>
<dbReference type="InterPro" id="IPR009396">
    <property type="entry name" value="Pigment_DH"/>
</dbReference>
<organism evidence="6">
    <name type="scientific">Riptortus pedestris</name>
    <name type="common">Bean bug</name>
    <dbReference type="NCBI Taxonomy" id="329032"/>
    <lineage>
        <taxon>Eukaryota</taxon>
        <taxon>Metazoa</taxon>
        <taxon>Ecdysozoa</taxon>
        <taxon>Arthropoda</taxon>
        <taxon>Hexapoda</taxon>
        <taxon>Insecta</taxon>
        <taxon>Pterygota</taxon>
        <taxon>Neoptera</taxon>
        <taxon>Paraneoptera</taxon>
        <taxon>Hemiptera</taxon>
        <taxon>Heteroptera</taxon>
        <taxon>Panheteroptera</taxon>
        <taxon>Pentatomomorpha</taxon>
        <taxon>Coreoidea</taxon>
        <taxon>Alydidae</taxon>
        <taxon>Riptortus</taxon>
    </lineage>
</organism>